<dbReference type="Proteomes" id="UP000192478">
    <property type="component" value="Chromosome"/>
</dbReference>
<accession>A0AAC9WFV5</accession>
<dbReference type="EMBL" id="CP020559">
    <property type="protein sequence ID" value="ARE87166.1"/>
    <property type="molecule type" value="Genomic_DNA"/>
</dbReference>
<evidence type="ECO:0000313" key="3">
    <source>
        <dbReference type="Proteomes" id="UP000177894"/>
    </source>
</evidence>
<gene>
    <name evidence="1" type="ORF">BJL90_13145</name>
    <name evidence="2" type="ORF">CLFO_15540</name>
</gene>
<reference evidence="1 3" key="1">
    <citation type="submission" date="2016-10" db="EMBL/GenBank/DDBJ databases">
        <title>Complete Genome Sequence of Acetogen Clostridium formicoaceticum ATCC 27076.</title>
        <authorList>
            <person name="Bao T."/>
            <person name="Cheng C."/>
            <person name="Zhao J."/>
            <person name="Yang S.-T."/>
            <person name="Wang J."/>
            <person name="Wang M."/>
        </authorList>
    </citation>
    <scope>NUCLEOTIDE SEQUENCE [LARGE SCALE GENOMIC DNA]</scope>
    <source>
        <strain evidence="1 3">ATCC 27076</strain>
    </source>
</reference>
<protein>
    <submittedName>
        <fullName evidence="2">Uncharacterized protein</fullName>
    </submittedName>
</protein>
<name>A0AAC9WFV5_9CLOT</name>
<sequence>MSIWKNERLEDKIIEILKDVNFKPNQNHHFGKPFLTPYQLAFELKKRYPETVENLNSCKDIGGEGSGNYNSLPQYLAGQISQHYQSMKARGVEGAFLSGNDLKELIFDRDIKSSVRDVSLFRYNRDFDESQ</sequence>
<proteinExistence type="predicted"/>
<evidence type="ECO:0000313" key="4">
    <source>
        <dbReference type="Proteomes" id="UP000192478"/>
    </source>
</evidence>
<dbReference type="KEGG" id="cfm:BJL90_13145"/>
<organism evidence="2 4">
    <name type="scientific">Clostridium formicaceticum</name>
    <dbReference type="NCBI Taxonomy" id="1497"/>
    <lineage>
        <taxon>Bacteria</taxon>
        <taxon>Bacillati</taxon>
        <taxon>Bacillota</taxon>
        <taxon>Clostridia</taxon>
        <taxon>Eubacteriales</taxon>
        <taxon>Clostridiaceae</taxon>
        <taxon>Clostridium</taxon>
    </lineage>
</organism>
<reference evidence="2 4" key="2">
    <citation type="submission" date="2017-03" db="EMBL/GenBank/DDBJ databases">
        <title>Complete sequence of Clostridium formicaceticum DSM 92.</title>
        <authorList>
            <person name="Poehlein A."/>
            <person name="Karl M."/>
            <person name="Bengelsdorf F.R."/>
            <person name="Duerre P."/>
            <person name="Daniel R."/>
        </authorList>
    </citation>
    <scope>NUCLEOTIDE SEQUENCE [LARGE SCALE GENOMIC DNA]</scope>
    <source>
        <strain evidence="2 4">DSM 92</strain>
    </source>
</reference>
<keyword evidence="3" id="KW-1185">Reference proteome</keyword>
<evidence type="ECO:0000313" key="2">
    <source>
        <dbReference type="EMBL" id="ARE87166.1"/>
    </source>
</evidence>
<evidence type="ECO:0000313" key="1">
    <source>
        <dbReference type="EMBL" id="AOY76730.1"/>
    </source>
</evidence>
<dbReference type="AlphaFoldDB" id="A0AAC9WFV5"/>
<dbReference type="RefSeq" id="WP_070968819.1">
    <property type="nucleotide sequence ID" value="NZ_CP017603.1"/>
</dbReference>
<dbReference type="EMBL" id="CP017603">
    <property type="protein sequence ID" value="AOY76730.1"/>
    <property type="molecule type" value="Genomic_DNA"/>
</dbReference>
<dbReference type="Proteomes" id="UP000177894">
    <property type="component" value="Chromosome"/>
</dbReference>